<sequence length="264" mass="30172">MAKIPILDDFLTKALKGQTAEYGHFVIKIYLRVLLLIFGKASPYLVQGLWYAARGKKEERIEAFLKGSKVWAEDVRKITKANLVFFNELKPPVKGHFIFLNHVNEIDFPYDCYAIGRPYLANQVIKKTLFAYWWMVAMGSLVFDNSRAMSIAVSIKNLIAGLATTSYIVYPEGHNSYSEDILPIKKGMVKIAFDQKIPIYLALKSGVTSYQTHRKGNTVGYMEVGFLNPNDFSKYEDLQSHLHELMVTKKKELDVFVKKEIEKG</sequence>
<organism evidence="2 3">
    <name type="scientific">Leptospira ognonensis</name>
    <dbReference type="NCBI Taxonomy" id="2484945"/>
    <lineage>
        <taxon>Bacteria</taxon>
        <taxon>Pseudomonadati</taxon>
        <taxon>Spirochaetota</taxon>
        <taxon>Spirochaetia</taxon>
        <taxon>Leptospirales</taxon>
        <taxon>Leptospiraceae</taxon>
        <taxon>Leptospira</taxon>
    </lineage>
</organism>
<evidence type="ECO:0000313" key="3">
    <source>
        <dbReference type="Proteomes" id="UP000297693"/>
    </source>
</evidence>
<accession>A0A4R9K208</accession>
<dbReference type="OrthoDB" id="336395at2"/>
<dbReference type="AlphaFoldDB" id="A0A4R9K208"/>
<dbReference type="EMBL" id="RQGD01000025">
    <property type="protein sequence ID" value="TGL59156.1"/>
    <property type="molecule type" value="Genomic_DNA"/>
</dbReference>
<dbReference type="Pfam" id="PF01553">
    <property type="entry name" value="Acyltransferase"/>
    <property type="match status" value="1"/>
</dbReference>
<comment type="caution">
    <text evidence="2">The sequence shown here is derived from an EMBL/GenBank/DDBJ whole genome shotgun (WGS) entry which is preliminary data.</text>
</comment>
<feature type="domain" description="Phospholipid/glycerol acyltransferase" evidence="1">
    <location>
        <begin position="95"/>
        <end position="200"/>
    </location>
</feature>
<proteinExistence type="predicted"/>
<dbReference type="InterPro" id="IPR002123">
    <property type="entry name" value="Plipid/glycerol_acylTrfase"/>
</dbReference>
<keyword evidence="3" id="KW-1185">Reference proteome</keyword>
<protein>
    <submittedName>
        <fullName evidence="2">1-acyl-sn-glycerol-3-phosphate acyltransferase</fullName>
    </submittedName>
</protein>
<evidence type="ECO:0000313" key="2">
    <source>
        <dbReference type="EMBL" id="TGL59156.1"/>
    </source>
</evidence>
<keyword evidence="2" id="KW-0808">Transferase</keyword>
<evidence type="ECO:0000259" key="1">
    <source>
        <dbReference type="Pfam" id="PF01553"/>
    </source>
</evidence>
<keyword evidence="2" id="KW-0012">Acyltransferase</keyword>
<dbReference type="Proteomes" id="UP000297693">
    <property type="component" value="Unassembled WGS sequence"/>
</dbReference>
<reference evidence="2" key="1">
    <citation type="journal article" date="2019" name="PLoS Negl. Trop. Dis.">
        <title>Revisiting the worldwide diversity of Leptospira species in the environment.</title>
        <authorList>
            <person name="Vincent A.T."/>
            <person name="Schiettekatte O."/>
            <person name="Bourhy P."/>
            <person name="Veyrier F.J."/>
            <person name="Picardeau M."/>
        </authorList>
    </citation>
    <scope>NUCLEOTIDE SEQUENCE [LARGE SCALE GENOMIC DNA]</scope>
    <source>
        <strain evidence="2">201702476</strain>
    </source>
</reference>
<dbReference type="SUPFAM" id="SSF69593">
    <property type="entry name" value="Glycerol-3-phosphate (1)-acyltransferase"/>
    <property type="match status" value="1"/>
</dbReference>
<gene>
    <name evidence="2" type="ORF">EHQ58_09610</name>
</gene>
<name>A0A4R9K208_9LEPT</name>
<dbReference type="GO" id="GO:0016746">
    <property type="term" value="F:acyltransferase activity"/>
    <property type="evidence" value="ECO:0007669"/>
    <property type="project" value="UniProtKB-KW"/>
</dbReference>